<reference evidence="2 3" key="1">
    <citation type="journal article" date="2024" name="Science">
        <title>Giant polyketide synthase enzymes in the biosynthesis of giant marine polyether toxins.</title>
        <authorList>
            <person name="Fallon T.R."/>
            <person name="Shende V.V."/>
            <person name="Wierzbicki I.H."/>
            <person name="Pendleton A.L."/>
            <person name="Watervoot N.F."/>
            <person name="Auber R.P."/>
            <person name="Gonzalez D.J."/>
            <person name="Wisecaver J.H."/>
            <person name="Moore B.S."/>
        </authorList>
    </citation>
    <scope>NUCLEOTIDE SEQUENCE [LARGE SCALE GENOMIC DNA]</scope>
    <source>
        <strain evidence="2 3">12B1</strain>
    </source>
</reference>
<accession>A0AB34KAP1</accession>
<feature type="region of interest" description="Disordered" evidence="1">
    <location>
        <begin position="200"/>
        <end position="228"/>
    </location>
</feature>
<dbReference type="InterPro" id="IPR012337">
    <property type="entry name" value="RNaseH-like_sf"/>
</dbReference>
<comment type="caution">
    <text evidence="2">The sequence shown here is derived from an EMBL/GenBank/DDBJ whole genome shotgun (WGS) entry which is preliminary data.</text>
</comment>
<gene>
    <name evidence="2" type="ORF">AB1Y20_001369</name>
</gene>
<feature type="compositionally biased region" description="Polar residues" evidence="1">
    <location>
        <begin position="207"/>
        <end position="216"/>
    </location>
</feature>
<organism evidence="2 3">
    <name type="scientific">Prymnesium parvum</name>
    <name type="common">Toxic golden alga</name>
    <dbReference type="NCBI Taxonomy" id="97485"/>
    <lineage>
        <taxon>Eukaryota</taxon>
        <taxon>Haptista</taxon>
        <taxon>Haptophyta</taxon>
        <taxon>Prymnesiophyceae</taxon>
        <taxon>Prymnesiales</taxon>
        <taxon>Prymnesiaceae</taxon>
        <taxon>Prymnesium</taxon>
    </lineage>
</organism>
<name>A0AB34KAP1_PRYPA</name>
<protein>
    <recommendedName>
        <fullName evidence="4">RNA-directed RNA polymerase</fullName>
    </recommendedName>
</protein>
<dbReference type="AlphaFoldDB" id="A0AB34KAP1"/>
<proteinExistence type="predicted"/>
<sequence>MEPVFDTAVADMVIRGAPTPRGLATLFIDYLGDDLLILKDDITAELHQSLWTRTPLPFFALVYAWQDVAYDKANSATRPRLLHGAQRIAELLGQRYKGLAPMGVSARSRKKKRGDLDPNEVDCSSTLKPRNWLDYIFNRFKNGRTIVDKGIELNDKDANDLDPCVARKVMKVEDTDSECSVLSRRIITKTWTTAYLSAQRSSSSSSDEQQVPTEQQLPAAVAADTSTKTSCRADNSWRALMKH</sequence>
<evidence type="ECO:0000256" key="1">
    <source>
        <dbReference type="SAM" id="MobiDB-lite"/>
    </source>
</evidence>
<evidence type="ECO:0000313" key="3">
    <source>
        <dbReference type="Proteomes" id="UP001515480"/>
    </source>
</evidence>
<evidence type="ECO:0008006" key="4">
    <source>
        <dbReference type="Google" id="ProtNLM"/>
    </source>
</evidence>
<keyword evidence="3" id="KW-1185">Reference proteome</keyword>
<dbReference type="Proteomes" id="UP001515480">
    <property type="component" value="Unassembled WGS sequence"/>
</dbReference>
<dbReference type="EMBL" id="JBGBPQ010000001">
    <property type="protein sequence ID" value="KAL1530467.1"/>
    <property type="molecule type" value="Genomic_DNA"/>
</dbReference>
<dbReference type="SUPFAM" id="SSF53098">
    <property type="entry name" value="Ribonuclease H-like"/>
    <property type="match status" value="1"/>
</dbReference>
<evidence type="ECO:0000313" key="2">
    <source>
        <dbReference type="EMBL" id="KAL1530467.1"/>
    </source>
</evidence>